<dbReference type="InterPro" id="IPR036464">
    <property type="entry name" value="Rubisco_LSMT_subst-bd_sf"/>
</dbReference>
<geneLocation type="nucleomorph" evidence="5"/>
<dbReference type="CDD" id="cd19179">
    <property type="entry name" value="SET_RBCMT"/>
    <property type="match status" value="1"/>
</dbReference>
<keyword evidence="3" id="KW-0949">S-adenosyl-L-methionine</keyword>
<dbReference type="GO" id="GO:0016279">
    <property type="term" value="F:protein-lysine N-methyltransferase activity"/>
    <property type="evidence" value="ECO:0007669"/>
    <property type="project" value="InterPro"/>
</dbReference>
<accession>Q98RN8</accession>
<feature type="domain" description="SET" evidence="4">
    <location>
        <begin position="83"/>
        <end position="302"/>
    </location>
</feature>
<gene>
    <name evidence="5" type="primary">met</name>
</gene>
<dbReference type="Gene3D" id="3.90.1410.10">
    <property type="entry name" value="set domain protein methyltransferase, domain 1"/>
    <property type="match status" value="1"/>
</dbReference>
<evidence type="ECO:0000256" key="2">
    <source>
        <dbReference type="ARBA" id="ARBA00022679"/>
    </source>
</evidence>
<name>Q98RN8_GUITH</name>
<dbReference type="RefSeq" id="XP_001713614.1">
    <property type="nucleotide sequence ID" value="XM_001713562.1"/>
</dbReference>
<dbReference type="PIRSF" id="PIRSF026986">
    <property type="entry name" value="MET_SET"/>
    <property type="match status" value="1"/>
</dbReference>
<dbReference type="InterPro" id="IPR044431">
    <property type="entry name" value="SET_RBCMT"/>
</dbReference>
<reference evidence="5 6" key="1">
    <citation type="journal article" date="2001" name="Nature">
        <title>The highly reduced genome of an enslaved algal nucleus.</title>
        <authorList>
            <person name="Douglas S."/>
            <person name="Zauner S."/>
            <person name="Fraunholz M."/>
            <person name="Beaton M."/>
            <person name="Penny S."/>
            <person name="Deng L."/>
            <person name="Wu X."/>
            <person name="Reith M."/>
            <person name="Cavalier-Smith T."/>
            <person name="Maier U."/>
        </authorList>
    </citation>
    <scope>NUCLEOTIDE SEQUENCE [LARGE SCALE GENOMIC DNA]</scope>
</reference>
<dbReference type="AlphaFoldDB" id="Q98RN8"/>
<sequence length="460" mass="54915">MQMNNYVVAYNNVNLLVGNNTLDNTWLKKKRNILIKEKRKNNFYQIYKINMSISQYNSDRFISWLVENGAYVNSKSSWGRSSHPCYVSNETFDEEEFIGRGLIASRNILKNEKIIEISENLMFDKFEHNLEINSNGSDNYSDLAIKLLVELFKNKKSFWFPYIGILPEEYDLKLLFRWPLKELFFIKGSRLSKASDYLKKKLKAQYEMVNKEVFQRNRLLYPSKIFNYQNWEWSMSILLSRTISLQETKKVVLIPYIDLLNHNPFSSSFISYRKIPLSDSKEIVVYSDKNCNKFDQLYISYGQKSNLELLNLYGFIAERNPYDSVIIRISMSPKDIFFKEKKSFLFSNKKFFYNSYPIFLYKYPDEMIEFIKICLFNTNINDKNFNLNKIENYDYTKIIKSCIVTVIEKSLNSNYNDYENLRNIMLKENLLHISDNQKISIKYNALEKKILNRFLEQIKI</sequence>
<evidence type="ECO:0000313" key="5">
    <source>
        <dbReference type="EMBL" id="AAK39909.1"/>
    </source>
</evidence>
<dbReference type="PANTHER" id="PTHR13271:SF123">
    <property type="entry name" value="RIBULOSE-1,5-BISPHOSPHATE CARBOXYLASE_OXYGENASE SMALL SUBUNIT N-METHYLTRANSFERASE I-RELATED"/>
    <property type="match status" value="1"/>
</dbReference>
<dbReference type="InterPro" id="IPR001214">
    <property type="entry name" value="SET_dom"/>
</dbReference>
<dbReference type="GO" id="GO:0032259">
    <property type="term" value="P:methylation"/>
    <property type="evidence" value="ECO:0007669"/>
    <property type="project" value="UniProtKB-KW"/>
</dbReference>
<dbReference type="Gene3D" id="3.90.1420.10">
    <property type="entry name" value="Rubisco LSMT, substrate-binding domain"/>
    <property type="match status" value="1"/>
</dbReference>
<dbReference type="PANTHER" id="PTHR13271">
    <property type="entry name" value="UNCHARACTERIZED PUTATIVE METHYLTRANSFERASE"/>
    <property type="match status" value="1"/>
</dbReference>
<organism evidence="5 6">
    <name type="scientific">Guillardia theta</name>
    <name type="common">Cryptophyte</name>
    <name type="synonym">Cryptomonas phi</name>
    <dbReference type="NCBI Taxonomy" id="55529"/>
    <lineage>
        <taxon>Eukaryota</taxon>
        <taxon>Cryptophyceae</taxon>
        <taxon>Pyrenomonadales</taxon>
        <taxon>Geminigeraceae</taxon>
        <taxon>Guillardia</taxon>
    </lineage>
</organism>
<proteinExistence type="predicted"/>
<evidence type="ECO:0000256" key="3">
    <source>
        <dbReference type="ARBA" id="ARBA00022691"/>
    </source>
</evidence>
<dbReference type="PIR" id="F90097">
    <property type="entry name" value="F90097"/>
</dbReference>
<dbReference type="GeneID" id="857396"/>
<dbReference type="EMBL" id="AF165818">
    <property type="protein sequence ID" value="AAK39909.1"/>
    <property type="molecule type" value="Genomic_DNA"/>
</dbReference>
<protein>
    <submittedName>
        <fullName evidence="5">Ribulose-1,5-bisphosphate carboxylase/oxygenase small subunit N-methyltransferase I</fullName>
    </submittedName>
</protein>
<dbReference type="Proteomes" id="UP000242167">
    <property type="component" value="Nucleomorph 1"/>
</dbReference>
<dbReference type="SUPFAM" id="SSF82199">
    <property type="entry name" value="SET domain"/>
    <property type="match status" value="1"/>
</dbReference>
<keyword evidence="5" id="KW-0542">Nucleomorph</keyword>
<keyword evidence="1" id="KW-0489">Methyltransferase</keyword>
<dbReference type="InterPro" id="IPR050600">
    <property type="entry name" value="SETD3_SETD6_MTase"/>
</dbReference>
<dbReference type="InterPro" id="IPR011219">
    <property type="entry name" value="Rubisco-cyt_methylase_MET"/>
</dbReference>
<keyword evidence="2" id="KW-0808">Transferase</keyword>
<dbReference type="Pfam" id="PF00856">
    <property type="entry name" value="SET"/>
    <property type="match status" value="1"/>
</dbReference>
<evidence type="ECO:0000313" key="6">
    <source>
        <dbReference type="Proteomes" id="UP000242167"/>
    </source>
</evidence>
<dbReference type="InterPro" id="IPR046341">
    <property type="entry name" value="SET_dom_sf"/>
</dbReference>
<dbReference type="PROSITE" id="PS50280">
    <property type="entry name" value="SET"/>
    <property type="match status" value="1"/>
</dbReference>
<evidence type="ECO:0000259" key="4">
    <source>
        <dbReference type="PROSITE" id="PS50280"/>
    </source>
</evidence>
<evidence type="ECO:0000256" key="1">
    <source>
        <dbReference type="ARBA" id="ARBA00022603"/>
    </source>
</evidence>